<dbReference type="SUPFAM" id="SSF50465">
    <property type="entry name" value="EF-Tu/eEF-1alpha/eIF2-gamma C-terminal domain"/>
    <property type="match status" value="1"/>
</dbReference>
<keyword evidence="6" id="KW-0810">Translation regulation</keyword>
<dbReference type="GO" id="GO:0003924">
    <property type="term" value="F:GTPase activity"/>
    <property type="evidence" value="ECO:0007669"/>
    <property type="project" value="InterPro"/>
</dbReference>
<gene>
    <name evidence="14" type="ORF">G210_1941</name>
</gene>
<dbReference type="FunFam" id="3.40.50.300:FF:000204">
    <property type="entry name" value="Translation elongation factor Tu"/>
    <property type="match status" value="1"/>
</dbReference>
<dbReference type="Proteomes" id="UP000011777">
    <property type="component" value="Unassembled WGS sequence"/>
</dbReference>
<dbReference type="PRINTS" id="PR00315">
    <property type="entry name" value="ELONGATNFCT"/>
</dbReference>
<feature type="region of interest" description="Disordered" evidence="12">
    <location>
        <begin position="142"/>
        <end position="187"/>
    </location>
</feature>
<dbReference type="Gene3D" id="2.40.30.10">
    <property type="entry name" value="Translation factors"/>
    <property type="match status" value="2"/>
</dbReference>
<evidence type="ECO:0000256" key="1">
    <source>
        <dbReference type="ARBA" id="ARBA00004496"/>
    </source>
</evidence>
<accession>M3IMQ2</accession>
<proteinExistence type="inferred from homology"/>
<dbReference type="GO" id="GO:0006417">
    <property type="term" value="P:regulation of translation"/>
    <property type="evidence" value="ECO:0007669"/>
    <property type="project" value="UniProtKB-KW"/>
</dbReference>
<dbReference type="CDD" id="cd04093">
    <property type="entry name" value="HBS1_C_III"/>
    <property type="match status" value="1"/>
</dbReference>
<evidence type="ECO:0000256" key="9">
    <source>
        <dbReference type="ARBA" id="ARBA00049117"/>
    </source>
</evidence>
<sequence length="753" mass="84404">MDYDEDDIDYNSQEEVEEFDENNLNNEEYDLLHDILPELKKQVKEYDIPEHDMKEALYYNYFEIEPTIEELKSKYKKISKNQTMSKLAQLAKARAKQREETQSVEVSEVPKPTSKLSALAKARSQTSSSSVPKSIAILDRLTSTEPTKSPPVSKPLIFTKKLRKESTPTSSTTSENASSSSTPQPQTPVQQIIFDVSLDNSILLNTPKDDISVFWFENKHHNHIENEQKRRRLYDSIFQPVTNLPLEKITKAKESFTKPSPDDVVLQAQKQVFEGVSNLKITETPKKAIKETKPFKKIDISNEILTSPNYSKPRKSFVVIGHVDAGKSTLMGRLLYDFGIVDAKTVNKLVKEAEKAGKGSFALAWIMDQTEEERSHGVTVDICATDFETDTTKFTAIDAPGHKDFVPQMIGGVSQADFALLVVDSITGEFEAGFALDGQTKEHTILAKNFGIEKICVAINKMDKEDWDQHRFETIKSQMLEFLTGPDVEFDKSQVDFIPISGLTGNNVVKRDPSIESFNWYHGPTLGEYIEKVELESSTNKAVTDFVNEPFFLSVHDVYKDKGELKVSGKISGGVISAGETIVALPSEESLQVQSLKVSKKNVDFAIRGELVQISFKSNQLSNESVEQIRIGDLITKPGSPVKVVQKFVASLHLFNMDKPLLVGMPFVLFRNNTQVPARITQIVEILDSTKKKKKKLLHLVSKQNAIVEIEIDGAHNSLPLTKYEDNKILGRIVIRREGVTVGAGKVVDLVSK</sequence>
<dbReference type="Pfam" id="PF00009">
    <property type="entry name" value="GTP_EFTU"/>
    <property type="match status" value="1"/>
</dbReference>
<dbReference type="SUPFAM" id="SSF50447">
    <property type="entry name" value="Translation proteins"/>
    <property type="match status" value="1"/>
</dbReference>
<feature type="region of interest" description="Disordered" evidence="12">
    <location>
        <begin position="94"/>
        <end position="125"/>
    </location>
</feature>
<evidence type="ECO:0000256" key="6">
    <source>
        <dbReference type="ARBA" id="ARBA00022845"/>
    </source>
</evidence>
<dbReference type="EMBL" id="AOGT01001453">
    <property type="protein sequence ID" value="EMG47651.1"/>
    <property type="molecule type" value="Genomic_DNA"/>
</dbReference>
<dbReference type="GO" id="GO:0005525">
    <property type="term" value="F:GTP binding"/>
    <property type="evidence" value="ECO:0007669"/>
    <property type="project" value="UniProtKB-KW"/>
</dbReference>
<organism evidence="14 15">
    <name type="scientific">Candida maltosa (strain Xu316)</name>
    <name type="common">Yeast</name>
    <dbReference type="NCBI Taxonomy" id="1245528"/>
    <lineage>
        <taxon>Eukaryota</taxon>
        <taxon>Fungi</taxon>
        <taxon>Dikarya</taxon>
        <taxon>Ascomycota</taxon>
        <taxon>Saccharomycotina</taxon>
        <taxon>Pichiomycetes</taxon>
        <taxon>Debaryomycetaceae</taxon>
        <taxon>Candida/Lodderomyces clade</taxon>
        <taxon>Candida</taxon>
    </lineage>
</organism>
<dbReference type="eggNOG" id="KOG0458">
    <property type="taxonomic scope" value="Eukaryota"/>
</dbReference>
<keyword evidence="5" id="KW-0378">Hydrolase</keyword>
<dbReference type="InterPro" id="IPR000795">
    <property type="entry name" value="T_Tr_GTP-bd_dom"/>
</dbReference>
<comment type="subcellular location">
    <subcellularLocation>
        <location evidence="1">Cytoplasm</location>
    </subcellularLocation>
</comment>
<evidence type="ECO:0000256" key="11">
    <source>
        <dbReference type="ARBA" id="ARBA00074866"/>
    </source>
</evidence>
<dbReference type="InterPro" id="IPR027417">
    <property type="entry name" value="P-loop_NTPase"/>
</dbReference>
<evidence type="ECO:0000256" key="3">
    <source>
        <dbReference type="ARBA" id="ARBA00022490"/>
    </source>
</evidence>
<dbReference type="HOGENOM" id="CLU_007265_3_4_1"/>
<keyword evidence="3" id="KW-0963">Cytoplasm</keyword>
<dbReference type="InterPro" id="IPR050100">
    <property type="entry name" value="TRAFAC_GTPase_members"/>
</dbReference>
<evidence type="ECO:0000313" key="15">
    <source>
        <dbReference type="Proteomes" id="UP000011777"/>
    </source>
</evidence>
<evidence type="ECO:0000256" key="2">
    <source>
        <dbReference type="ARBA" id="ARBA00007249"/>
    </source>
</evidence>
<evidence type="ECO:0000256" key="5">
    <source>
        <dbReference type="ARBA" id="ARBA00022801"/>
    </source>
</evidence>
<dbReference type="InterPro" id="IPR009000">
    <property type="entry name" value="Transl_B-barrel_sf"/>
</dbReference>
<dbReference type="InterPro" id="IPR015033">
    <property type="entry name" value="HBS1-like_N"/>
</dbReference>
<dbReference type="InterPro" id="IPR054696">
    <property type="entry name" value="GTP-eEF1A_C"/>
</dbReference>
<comment type="caution">
    <text evidence="14">The sequence shown here is derived from an EMBL/GenBank/DDBJ whole genome shotgun (WGS) entry which is preliminary data.</text>
</comment>
<dbReference type="AlphaFoldDB" id="M3IMQ2"/>
<dbReference type="GO" id="GO:0005737">
    <property type="term" value="C:cytoplasm"/>
    <property type="evidence" value="ECO:0007669"/>
    <property type="project" value="UniProtKB-SubCell"/>
</dbReference>
<dbReference type="Gene3D" id="3.40.50.300">
    <property type="entry name" value="P-loop containing nucleotide triphosphate hydrolases"/>
    <property type="match status" value="1"/>
</dbReference>
<dbReference type="GO" id="GO:0006412">
    <property type="term" value="P:translation"/>
    <property type="evidence" value="ECO:0007669"/>
    <property type="project" value="UniProtKB-KW"/>
</dbReference>
<dbReference type="STRING" id="1245528.M3IMQ2"/>
<feature type="domain" description="Tr-type G" evidence="13">
    <location>
        <begin position="312"/>
        <end position="541"/>
    </location>
</feature>
<dbReference type="CDD" id="cd01883">
    <property type="entry name" value="EF1_alpha"/>
    <property type="match status" value="1"/>
</dbReference>
<reference evidence="14 15" key="1">
    <citation type="submission" date="2013-02" db="EMBL/GenBank/DDBJ databases">
        <title>Genome sequence of Candida maltosa Xu316, a potential industrial strain for xylitol and ethanol production.</title>
        <authorList>
            <person name="Yu J."/>
            <person name="Wang Q."/>
            <person name="Geng X."/>
            <person name="Bao W."/>
            <person name="He P."/>
            <person name="Cai J."/>
        </authorList>
    </citation>
    <scope>NUCLEOTIDE SEQUENCE [LARGE SCALE GENOMIC DNA]</scope>
    <source>
        <strain evidence="15">Xu316</strain>
    </source>
</reference>
<keyword evidence="7" id="KW-0648">Protein biosynthesis</keyword>
<dbReference type="InterPro" id="IPR009001">
    <property type="entry name" value="Transl_elong_EF1A/Init_IF2_C"/>
</dbReference>
<evidence type="ECO:0000259" key="13">
    <source>
        <dbReference type="PROSITE" id="PS51722"/>
    </source>
</evidence>
<keyword evidence="8" id="KW-0342">GTP-binding</keyword>
<feature type="compositionally biased region" description="Low complexity" evidence="12">
    <location>
        <begin position="167"/>
        <end position="187"/>
    </location>
</feature>
<dbReference type="GO" id="GO:1990533">
    <property type="term" value="C:Dom34-Hbs1 complex"/>
    <property type="evidence" value="ECO:0007669"/>
    <property type="project" value="UniProtKB-ARBA"/>
</dbReference>
<evidence type="ECO:0000256" key="4">
    <source>
        <dbReference type="ARBA" id="ARBA00022741"/>
    </source>
</evidence>
<keyword evidence="4" id="KW-0547">Nucleotide-binding</keyword>
<comment type="catalytic activity">
    <reaction evidence="9">
        <text>GTP + H2O = GDP + phosphate + H(+)</text>
        <dbReference type="Rhea" id="RHEA:19669"/>
        <dbReference type="ChEBI" id="CHEBI:15377"/>
        <dbReference type="ChEBI" id="CHEBI:15378"/>
        <dbReference type="ChEBI" id="CHEBI:37565"/>
        <dbReference type="ChEBI" id="CHEBI:43474"/>
        <dbReference type="ChEBI" id="CHEBI:58189"/>
    </reaction>
    <physiologicalReaction direction="left-to-right" evidence="9">
        <dbReference type="Rhea" id="RHEA:19670"/>
    </physiologicalReaction>
</comment>
<dbReference type="OMA" id="FETFSHN"/>
<dbReference type="PROSITE" id="PS51722">
    <property type="entry name" value="G_TR_2"/>
    <property type="match status" value="1"/>
</dbReference>
<evidence type="ECO:0000256" key="12">
    <source>
        <dbReference type="SAM" id="MobiDB-lite"/>
    </source>
</evidence>
<name>M3IMQ2_CANMX</name>
<evidence type="ECO:0000313" key="14">
    <source>
        <dbReference type="EMBL" id="EMG47651.1"/>
    </source>
</evidence>
<evidence type="ECO:0000256" key="10">
    <source>
        <dbReference type="ARBA" id="ARBA00063537"/>
    </source>
</evidence>
<keyword evidence="15" id="KW-1185">Reference proteome</keyword>
<evidence type="ECO:0000256" key="8">
    <source>
        <dbReference type="ARBA" id="ARBA00023134"/>
    </source>
</evidence>
<dbReference type="SUPFAM" id="SSF52540">
    <property type="entry name" value="P-loop containing nucleoside triphosphate hydrolases"/>
    <property type="match status" value="1"/>
</dbReference>
<dbReference type="FunFam" id="2.40.30.10:FF:000070">
    <property type="entry name" value="Translation elongation factor EF-1 subunit"/>
    <property type="match status" value="1"/>
</dbReference>
<dbReference type="Pfam" id="PF08938">
    <property type="entry name" value="HBS1_N"/>
    <property type="match status" value="1"/>
</dbReference>
<protein>
    <recommendedName>
        <fullName evidence="11">Elongation factor 1 alpha-like protein</fullName>
    </recommendedName>
</protein>
<comment type="subunit">
    <text evidence="10">Component of the Dom34-Hbs1 complex, also named Pelota-HBS1L complex, composed of dom34 and hbs1.</text>
</comment>
<comment type="similarity">
    <text evidence="2">Belongs to the TRAFAC class translation factor GTPase superfamily. Classic translation factor GTPase family. EF-Tu/EF-1A subfamily.</text>
</comment>
<dbReference type="PANTHER" id="PTHR23115">
    <property type="entry name" value="TRANSLATION FACTOR"/>
    <property type="match status" value="1"/>
</dbReference>
<dbReference type="Pfam" id="PF22594">
    <property type="entry name" value="GTP-eEF1A_C"/>
    <property type="match status" value="1"/>
</dbReference>
<dbReference type="OrthoDB" id="342024at2759"/>
<evidence type="ECO:0000256" key="7">
    <source>
        <dbReference type="ARBA" id="ARBA00022917"/>
    </source>
</evidence>